<proteinExistence type="predicted"/>
<dbReference type="OrthoDB" id="46852at2759"/>
<dbReference type="EMBL" id="JAGRRH010000014">
    <property type="protein sequence ID" value="KAG7358521.1"/>
    <property type="molecule type" value="Genomic_DNA"/>
</dbReference>
<organism evidence="3 4">
    <name type="scientific">Nitzschia inconspicua</name>
    <dbReference type="NCBI Taxonomy" id="303405"/>
    <lineage>
        <taxon>Eukaryota</taxon>
        <taxon>Sar</taxon>
        <taxon>Stramenopiles</taxon>
        <taxon>Ochrophyta</taxon>
        <taxon>Bacillariophyta</taxon>
        <taxon>Bacillariophyceae</taxon>
        <taxon>Bacillariophycidae</taxon>
        <taxon>Bacillariales</taxon>
        <taxon>Bacillariaceae</taxon>
        <taxon>Nitzschia</taxon>
    </lineage>
</organism>
<dbReference type="AlphaFoldDB" id="A0A9K3LC32"/>
<accession>A0A9K3LC32</accession>
<evidence type="ECO:0000256" key="2">
    <source>
        <dbReference type="SAM" id="SignalP"/>
    </source>
</evidence>
<feature type="chain" id="PRO_5039889368" description="Extrinsic protein in photosystem II" evidence="2">
    <location>
        <begin position="21"/>
        <end position="210"/>
    </location>
</feature>
<evidence type="ECO:0000256" key="1">
    <source>
        <dbReference type="SAM" id="MobiDB-lite"/>
    </source>
</evidence>
<evidence type="ECO:0000313" key="4">
    <source>
        <dbReference type="Proteomes" id="UP000693970"/>
    </source>
</evidence>
<feature type="signal peptide" evidence="2">
    <location>
        <begin position="1"/>
        <end position="20"/>
    </location>
</feature>
<feature type="compositionally biased region" description="Basic and acidic residues" evidence="1">
    <location>
        <begin position="40"/>
        <end position="50"/>
    </location>
</feature>
<dbReference type="Proteomes" id="UP000693970">
    <property type="component" value="Unassembled WGS sequence"/>
</dbReference>
<evidence type="ECO:0000313" key="3">
    <source>
        <dbReference type="EMBL" id="KAG7358521.1"/>
    </source>
</evidence>
<sequence>MLRSFLAIMGIFLLASGTHAFAPRFSRSTHSSPIHHRGPQAKDKDEDDSINDRRGFLQTIPLVLGTMSSILSVSPNVVLAATEEIELPTRETVTKSFDSIRYELQDANGGVSYMQSKIDEQDFVGLMEFTKTYDLELRKKRMGLAKKLLQDKEIKEKATEYANAVTFDLIGINRSSRKGQESVESANKYLQELREDVAKFLSLEGSIQVQ</sequence>
<feature type="region of interest" description="Disordered" evidence="1">
    <location>
        <begin position="26"/>
        <end position="50"/>
    </location>
</feature>
<gene>
    <name evidence="3" type="ORF">IV203_015110</name>
</gene>
<keyword evidence="2" id="KW-0732">Signal</keyword>
<evidence type="ECO:0008006" key="5">
    <source>
        <dbReference type="Google" id="ProtNLM"/>
    </source>
</evidence>
<comment type="caution">
    <text evidence="3">The sequence shown here is derived from an EMBL/GenBank/DDBJ whole genome shotgun (WGS) entry which is preliminary data.</text>
</comment>
<reference evidence="3" key="2">
    <citation type="submission" date="2021-04" db="EMBL/GenBank/DDBJ databases">
        <authorList>
            <person name="Podell S."/>
        </authorList>
    </citation>
    <scope>NUCLEOTIDE SEQUENCE</scope>
    <source>
        <strain evidence="3">Hildebrandi</strain>
    </source>
</reference>
<name>A0A9K3LC32_9STRA</name>
<protein>
    <recommendedName>
        <fullName evidence="5">Extrinsic protein in photosystem II</fullName>
    </recommendedName>
</protein>
<keyword evidence="4" id="KW-1185">Reference proteome</keyword>
<reference evidence="3" key="1">
    <citation type="journal article" date="2021" name="Sci. Rep.">
        <title>Diploid genomic architecture of Nitzschia inconspicua, an elite biomass production diatom.</title>
        <authorList>
            <person name="Oliver A."/>
            <person name="Podell S."/>
            <person name="Pinowska A."/>
            <person name="Traller J.C."/>
            <person name="Smith S.R."/>
            <person name="McClure R."/>
            <person name="Beliaev A."/>
            <person name="Bohutskyi P."/>
            <person name="Hill E.A."/>
            <person name="Rabines A."/>
            <person name="Zheng H."/>
            <person name="Allen L.Z."/>
            <person name="Kuo A."/>
            <person name="Grigoriev I.V."/>
            <person name="Allen A.E."/>
            <person name="Hazlebeck D."/>
            <person name="Allen E.E."/>
        </authorList>
    </citation>
    <scope>NUCLEOTIDE SEQUENCE</scope>
    <source>
        <strain evidence="3">Hildebrandi</strain>
    </source>
</reference>